<evidence type="ECO:0000313" key="4">
    <source>
        <dbReference type="EMBL" id="UKK01007.2"/>
    </source>
</evidence>
<evidence type="ECO:0000313" key="5">
    <source>
        <dbReference type="Proteomes" id="UP000244811"/>
    </source>
</evidence>
<dbReference type="Proteomes" id="UP000244811">
    <property type="component" value="Chromosome 3"/>
</dbReference>
<evidence type="ECO:0000256" key="2">
    <source>
        <dbReference type="SAM" id="SignalP"/>
    </source>
</evidence>
<dbReference type="AlphaFoldDB" id="A0A976QUI2"/>
<keyword evidence="2" id="KW-0732">Signal</keyword>
<organism evidence="4 5">
    <name type="scientific">Theileria orientalis</name>
    <dbReference type="NCBI Taxonomy" id="68886"/>
    <lineage>
        <taxon>Eukaryota</taxon>
        <taxon>Sar</taxon>
        <taxon>Alveolata</taxon>
        <taxon>Apicomplexa</taxon>
        <taxon>Aconoidasida</taxon>
        <taxon>Piroplasmida</taxon>
        <taxon>Theileriidae</taxon>
        <taxon>Theileria</taxon>
    </lineage>
</organism>
<keyword evidence="1" id="KW-0472">Membrane</keyword>
<accession>A0A976QUI2</accession>
<keyword evidence="1" id="KW-1133">Transmembrane helix</keyword>
<feature type="transmembrane region" description="Helical" evidence="1">
    <location>
        <begin position="173"/>
        <end position="194"/>
    </location>
</feature>
<name>A0A976QUI2_THEOR</name>
<sequence length="486" mass="54940">MRFYVTQILLLSKLAFICNVINSLCVSPVNNGTKLDFSQILKTKSLGFIVNSHSLPNLVHYKNQLLNPNGVKLAKDDTSAHFNPVSNVDSIRANEASKLGYKNLAFKELFRPYVQSYKLISSSLKSNVLKFKRLVVTSSEDLSLRVSKLVERAKLSNTYKIALTNYHKLRERMVNMSVAEQFGLLLVANALYVFVLPKYHLVFPFQLFPSDSGLGTEIGLDTLVSIPFMYYFLKDLKIDGGRFRLTNASPFKISMVISSLVGSFFLSSYFASLMDSVVLFISALNFPVSVEMLNAVSIISGHLFWMAIGSTVIHKYMFPLFGGENAWYKLDLKKTWVYQVLSGYFSSCLVYKIVDNLFLSIVKNFNLQKCESPTDQTISNVCESNETLPIIITSIAPCITAPWWEELLYRVFTFKIFNSFLPSLASSLISSVLFSLNHLSMGSFFQLFSLGLLWSLIHNKEDNIFVTFLIHCLWNSRIFLGSLTGL</sequence>
<dbReference type="GO" id="GO:0080120">
    <property type="term" value="P:CAAX-box protein maturation"/>
    <property type="evidence" value="ECO:0007669"/>
    <property type="project" value="UniProtKB-ARBA"/>
</dbReference>
<dbReference type="InterPro" id="IPR003675">
    <property type="entry name" value="Rce1/LyrA-like_dom"/>
</dbReference>
<protein>
    <recommendedName>
        <fullName evidence="3">CAAX prenyl protease 2/Lysostaphin resistance protein A-like domain-containing protein</fullName>
    </recommendedName>
</protein>
<keyword evidence="1" id="KW-0812">Transmembrane</keyword>
<dbReference type="PANTHER" id="PTHR43592">
    <property type="entry name" value="CAAX AMINO TERMINAL PROTEASE"/>
    <property type="match status" value="1"/>
</dbReference>
<dbReference type="GO" id="GO:0004175">
    <property type="term" value="F:endopeptidase activity"/>
    <property type="evidence" value="ECO:0007669"/>
    <property type="project" value="UniProtKB-ARBA"/>
</dbReference>
<feature type="transmembrane region" description="Helical" evidence="1">
    <location>
        <begin position="214"/>
        <end position="233"/>
    </location>
</feature>
<evidence type="ECO:0000259" key="3">
    <source>
        <dbReference type="Pfam" id="PF02517"/>
    </source>
</evidence>
<proteinExistence type="predicted"/>
<reference evidence="4" key="1">
    <citation type="submission" date="2022-07" db="EMBL/GenBank/DDBJ databases">
        <title>Evaluation of T. orientalis genome assembly methods using nanopore sequencing and analysis of variation between genomes.</title>
        <authorList>
            <person name="Yam J."/>
            <person name="Micallef M.L."/>
            <person name="Liu M."/>
            <person name="Djordjevic S.P."/>
            <person name="Bogema D.R."/>
            <person name="Jenkins C."/>
        </authorList>
    </citation>
    <scope>NUCLEOTIDE SEQUENCE</scope>
    <source>
        <strain evidence="4">Goon Nure</strain>
    </source>
</reference>
<feature type="transmembrane region" description="Helical" evidence="1">
    <location>
        <begin position="416"/>
        <end position="434"/>
    </location>
</feature>
<dbReference type="EMBL" id="CP056070">
    <property type="protein sequence ID" value="UKK01007.2"/>
    <property type="molecule type" value="Genomic_DNA"/>
</dbReference>
<dbReference type="PANTHER" id="PTHR43592:SF15">
    <property type="entry name" value="CAAX AMINO TERMINAL PROTEASE FAMILY PROTEIN"/>
    <property type="match status" value="1"/>
</dbReference>
<evidence type="ECO:0000256" key="1">
    <source>
        <dbReference type="SAM" id="Phobius"/>
    </source>
</evidence>
<feature type="chain" id="PRO_5037386853" description="CAAX prenyl protease 2/Lysostaphin resistance protein A-like domain-containing protein" evidence="2">
    <location>
        <begin position="24"/>
        <end position="486"/>
    </location>
</feature>
<feature type="domain" description="CAAX prenyl protease 2/Lysostaphin resistance protein A-like" evidence="3">
    <location>
        <begin position="391"/>
        <end position="476"/>
    </location>
</feature>
<dbReference type="Pfam" id="PF02517">
    <property type="entry name" value="Rce1-like"/>
    <property type="match status" value="1"/>
</dbReference>
<gene>
    <name evidence="4" type="ORF">MACK_001820</name>
</gene>
<feature type="signal peptide" evidence="2">
    <location>
        <begin position="1"/>
        <end position="23"/>
    </location>
</feature>
<feature type="transmembrane region" description="Helical" evidence="1">
    <location>
        <begin position="292"/>
        <end position="314"/>
    </location>
</feature>
<feature type="transmembrane region" description="Helical" evidence="1">
    <location>
        <begin position="253"/>
        <end position="272"/>
    </location>
</feature>